<dbReference type="EMBL" id="CACVKT020000765">
    <property type="protein sequence ID" value="CAC5362839.1"/>
    <property type="molecule type" value="Genomic_DNA"/>
</dbReference>
<evidence type="ECO:0000259" key="2">
    <source>
        <dbReference type="Pfam" id="PF12248"/>
    </source>
</evidence>
<reference evidence="3 4" key="1">
    <citation type="submission" date="2020-06" db="EMBL/GenBank/DDBJ databases">
        <authorList>
            <person name="Li R."/>
            <person name="Bekaert M."/>
        </authorList>
    </citation>
    <scope>NUCLEOTIDE SEQUENCE [LARGE SCALE GENOMIC DNA]</scope>
    <source>
        <strain evidence="4">wild</strain>
    </source>
</reference>
<feature type="domain" description="Farnesoic acid O-methyl transferase" evidence="2">
    <location>
        <begin position="46"/>
        <end position="169"/>
    </location>
</feature>
<evidence type="ECO:0000313" key="3">
    <source>
        <dbReference type="EMBL" id="CAC5362839.1"/>
    </source>
</evidence>
<dbReference type="Pfam" id="PF12248">
    <property type="entry name" value="Methyltransf_FA"/>
    <property type="match status" value="1"/>
</dbReference>
<dbReference type="Pfam" id="PF00024">
    <property type="entry name" value="PAN_1"/>
    <property type="match status" value="1"/>
</dbReference>
<feature type="domain" description="Apple" evidence="1">
    <location>
        <begin position="205"/>
        <end position="249"/>
    </location>
</feature>
<protein>
    <submittedName>
        <fullName evidence="3">Uncharacterized protein</fullName>
    </submittedName>
</protein>
<evidence type="ECO:0000313" key="4">
    <source>
        <dbReference type="Proteomes" id="UP000507470"/>
    </source>
</evidence>
<dbReference type="AlphaFoldDB" id="A0A6J8A853"/>
<accession>A0A6J8A853</accession>
<dbReference type="OrthoDB" id="6102108at2759"/>
<name>A0A6J8A853_MYTCO</name>
<dbReference type="Proteomes" id="UP000507470">
    <property type="component" value="Unassembled WGS sequence"/>
</dbReference>
<gene>
    <name evidence="3" type="ORF">MCOR_4466</name>
</gene>
<organism evidence="3 4">
    <name type="scientific">Mytilus coruscus</name>
    <name type="common">Sea mussel</name>
    <dbReference type="NCBI Taxonomy" id="42192"/>
    <lineage>
        <taxon>Eukaryota</taxon>
        <taxon>Metazoa</taxon>
        <taxon>Spiralia</taxon>
        <taxon>Lophotrochozoa</taxon>
        <taxon>Mollusca</taxon>
        <taxon>Bivalvia</taxon>
        <taxon>Autobranchia</taxon>
        <taxon>Pteriomorphia</taxon>
        <taxon>Mytilida</taxon>
        <taxon>Mytiloidea</taxon>
        <taxon>Mytilidae</taxon>
        <taxon>Mytilinae</taxon>
        <taxon>Mytilus</taxon>
    </lineage>
</organism>
<keyword evidence="4" id="KW-1185">Reference proteome</keyword>
<sequence length="267" mass="29840">MIYVCLYIEGLQITTNVSTQVSGTVESWHTPDIMNYTNDVNRYNLDLSGITSLMIKLKACHSAHVLLSNSVVRNSSKPLYEIIISYFYDTSYIVYRAEGSLDTDFSTPDILNCTVYLPFWIRWADGDIKLGTGIVVGDHVLGNFKNADHFVVRSIGVLTDRGSLGKWNIKIEVSDKFAGYFDSCSMSNTKSDVVVVDDIKCSGIRCATSCGLSKTCMGFNFNSARNRCELLSFGSNVVTDIPHHIEAGWRFYSKCYNEKTACLGCYF</sequence>
<proteinExistence type="predicted"/>
<evidence type="ECO:0000259" key="1">
    <source>
        <dbReference type="Pfam" id="PF00024"/>
    </source>
</evidence>
<dbReference type="InterPro" id="IPR003609">
    <property type="entry name" value="Pan_app"/>
</dbReference>
<dbReference type="InterPro" id="IPR022041">
    <property type="entry name" value="Methyltransf_FA"/>
</dbReference>